<name>A0A2N7PL41_9BACT</name>
<comment type="caution">
    <text evidence="2">The sequence shown here is derived from an EMBL/GenBank/DDBJ whole genome shotgun (WGS) entry which is preliminary data.</text>
</comment>
<evidence type="ECO:0000256" key="1">
    <source>
        <dbReference type="SAM" id="Phobius"/>
    </source>
</evidence>
<keyword evidence="1" id="KW-0472">Membrane</keyword>
<dbReference type="Proteomes" id="UP000235731">
    <property type="component" value="Unassembled WGS sequence"/>
</dbReference>
<reference evidence="2 3" key="1">
    <citation type="submission" date="2018-01" db="EMBL/GenBank/DDBJ databases">
        <title>Metagenomic assembled genomes from two thermal pools in the Uzon Caldera, Kamchatka, Russia.</title>
        <authorList>
            <person name="Wilkins L."/>
            <person name="Ettinger C."/>
        </authorList>
    </citation>
    <scope>NUCLEOTIDE SEQUENCE [LARGE SCALE GENOMIC DNA]</scope>
    <source>
        <strain evidence="2">ZAV-15</strain>
    </source>
</reference>
<organism evidence="2 3">
    <name type="scientific">Caldimicrobium thiodismutans</name>
    <dbReference type="NCBI Taxonomy" id="1653476"/>
    <lineage>
        <taxon>Bacteria</taxon>
        <taxon>Pseudomonadati</taxon>
        <taxon>Thermodesulfobacteriota</taxon>
        <taxon>Thermodesulfobacteria</taxon>
        <taxon>Thermodesulfobacteriales</taxon>
        <taxon>Thermodesulfobacteriaceae</taxon>
        <taxon>Caldimicrobium</taxon>
    </lineage>
</organism>
<gene>
    <name evidence="2" type="ORF">C0197_01020</name>
</gene>
<proteinExistence type="predicted"/>
<dbReference type="AlphaFoldDB" id="A0A2N7PL41"/>
<evidence type="ECO:0000313" key="2">
    <source>
        <dbReference type="EMBL" id="PMP64324.1"/>
    </source>
</evidence>
<keyword evidence="1" id="KW-0812">Transmembrane</keyword>
<accession>A0A2N7PL41</accession>
<protein>
    <submittedName>
        <fullName evidence="2">Uncharacterized protein</fullName>
    </submittedName>
</protein>
<sequence>MKKISLKTQLFILFWTFPVLYLGIMLYYPLKKFSYPIKEEIRIPEEHRQFIEASRKFEKSPKKKEYSIDSIKNPFYNETQGGPKLASIEPLQQTIRLTSVFNYEKKSCLINGKLYREGDKIGKLKILKIGDYYVEILSPMGKKIRLEVGAIYTFSFN</sequence>
<keyword evidence="1" id="KW-1133">Transmembrane helix</keyword>
<dbReference type="EMBL" id="PNIE01000014">
    <property type="protein sequence ID" value="PMP64324.1"/>
    <property type="molecule type" value="Genomic_DNA"/>
</dbReference>
<feature type="transmembrane region" description="Helical" evidence="1">
    <location>
        <begin position="12"/>
        <end position="30"/>
    </location>
</feature>
<evidence type="ECO:0000313" key="3">
    <source>
        <dbReference type="Proteomes" id="UP000235731"/>
    </source>
</evidence>